<accession>A0A917DAY1</accession>
<keyword evidence="2" id="KW-1185">Reference proteome</keyword>
<dbReference type="EMBL" id="BMJJ01000007">
    <property type="protein sequence ID" value="GGD24429.1"/>
    <property type="molecule type" value="Genomic_DNA"/>
</dbReference>
<name>A0A917DAY1_9HYPH</name>
<dbReference type="AlphaFoldDB" id="A0A917DAY1"/>
<protein>
    <submittedName>
        <fullName evidence="1">Uncharacterized protein</fullName>
    </submittedName>
</protein>
<reference evidence="1" key="2">
    <citation type="submission" date="2020-09" db="EMBL/GenBank/DDBJ databases">
        <authorList>
            <person name="Sun Q."/>
            <person name="Zhou Y."/>
        </authorList>
    </citation>
    <scope>NUCLEOTIDE SEQUENCE</scope>
    <source>
        <strain evidence="1">CGMCC 1.15493</strain>
    </source>
</reference>
<gene>
    <name evidence="1" type="ORF">GCM10011335_29160</name>
</gene>
<sequence>MKGVQIEVASMSAAAYAWNPATEEGTAPLVPEEIEPEERDIPVPTGFTVSRVNRVVSGVSLAFIRMTANAPDFGGDTIVFEISTNGGASYGAVTKERSAVEAEYGPMQDGVTYSIRGVIVSATGRRGAATSAVNLTSIFGPELVVNGAFSTDTAWDKQAGWTIGSGVATHSGAGGSIYQAVTLVAGQTYCLSFSVTAYTSSTMTPYLSGSTTASGPSVSAVGSYTQYLVAPAGSTILGFGTSGTMSIDNVSLRRISG</sequence>
<evidence type="ECO:0000313" key="1">
    <source>
        <dbReference type="EMBL" id="GGD24429.1"/>
    </source>
</evidence>
<evidence type="ECO:0000313" key="2">
    <source>
        <dbReference type="Proteomes" id="UP000613160"/>
    </source>
</evidence>
<dbReference type="SUPFAM" id="SSF49785">
    <property type="entry name" value="Galactose-binding domain-like"/>
    <property type="match status" value="1"/>
</dbReference>
<dbReference type="Gene3D" id="2.60.120.260">
    <property type="entry name" value="Galactose-binding domain-like"/>
    <property type="match status" value="1"/>
</dbReference>
<organism evidence="1 2">
    <name type="scientific">Aureimonas glaciei</name>
    <dbReference type="NCBI Taxonomy" id="1776957"/>
    <lineage>
        <taxon>Bacteria</taxon>
        <taxon>Pseudomonadati</taxon>
        <taxon>Pseudomonadota</taxon>
        <taxon>Alphaproteobacteria</taxon>
        <taxon>Hyphomicrobiales</taxon>
        <taxon>Aurantimonadaceae</taxon>
        <taxon>Aureimonas</taxon>
    </lineage>
</organism>
<dbReference type="InterPro" id="IPR008979">
    <property type="entry name" value="Galactose-bd-like_sf"/>
</dbReference>
<comment type="caution">
    <text evidence="1">The sequence shown here is derived from an EMBL/GenBank/DDBJ whole genome shotgun (WGS) entry which is preliminary data.</text>
</comment>
<proteinExistence type="predicted"/>
<reference evidence="1" key="1">
    <citation type="journal article" date="2014" name="Int. J. Syst. Evol. Microbiol.">
        <title>Complete genome sequence of Corynebacterium casei LMG S-19264T (=DSM 44701T), isolated from a smear-ripened cheese.</title>
        <authorList>
            <consortium name="US DOE Joint Genome Institute (JGI-PGF)"/>
            <person name="Walter F."/>
            <person name="Albersmeier A."/>
            <person name="Kalinowski J."/>
            <person name="Ruckert C."/>
        </authorList>
    </citation>
    <scope>NUCLEOTIDE SEQUENCE</scope>
    <source>
        <strain evidence="1">CGMCC 1.15493</strain>
    </source>
</reference>
<dbReference type="Proteomes" id="UP000613160">
    <property type="component" value="Unassembled WGS sequence"/>
</dbReference>